<dbReference type="Gene3D" id="3.30.365.10">
    <property type="entry name" value="Aldehyde oxidase/xanthine dehydrogenase, molybdopterin binding domain"/>
    <property type="match status" value="4"/>
</dbReference>
<dbReference type="InterPro" id="IPR000674">
    <property type="entry name" value="Ald_Oxase/Xan_DH_a/b"/>
</dbReference>
<organism evidence="5 6">
    <name type="scientific">Citreimonas salinaria</name>
    <dbReference type="NCBI Taxonomy" id="321339"/>
    <lineage>
        <taxon>Bacteria</taxon>
        <taxon>Pseudomonadati</taxon>
        <taxon>Pseudomonadota</taxon>
        <taxon>Alphaproteobacteria</taxon>
        <taxon>Rhodobacterales</taxon>
        <taxon>Roseobacteraceae</taxon>
        <taxon>Citreimonas</taxon>
    </lineage>
</organism>
<keyword evidence="1" id="KW-0500">Molybdenum</keyword>
<feature type="domain" description="Aldehyde oxidase/xanthine dehydrogenase a/b hammerhead" evidence="4">
    <location>
        <begin position="37"/>
        <end position="142"/>
    </location>
</feature>
<dbReference type="PANTHER" id="PTHR11908">
    <property type="entry name" value="XANTHINE DEHYDROGENASE"/>
    <property type="match status" value="1"/>
</dbReference>
<keyword evidence="6" id="KW-1185">Reference proteome</keyword>
<dbReference type="GO" id="GO:0005506">
    <property type="term" value="F:iron ion binding"/>
    <property type="evidence" value="ECO:0007669"/>
    <property type="project" value="InterPro"/>
</dbReference>
<dbReference type="Pfam" id="PF20256">
    <property type="entry name" value="MoCoBD_2"/>
    <property type="match status" value="1"/>
</dbReference>
<dbReference type="STRING" id="321339.SAMN05444340_105284"/>
<dbReference type="InterPro" id="IPR037165">
    <property type="entry name" value="AldOxase/xan_DH_Mopterin-bd_sf"/>
</dbReference>
<dbReference type="OrthoDB" id="8428274at2"/>
<keyword evidence="2" id="KW-0560">Oxidoreductase</keyword>
<dbReference type="InterPro" id="IPR036856">
    <property type="entry name" value="Ald_Oxase/Xan_DH_a/b_sf"/>
</dbReference>
<dbReference type="Pfam" id="PF02738">
    <property type="entry name" value="MoCoBD_1"/>
    <property type="match status" value="1"/>
</dbReference>
<dbReference type="InterPro" id="IPR046867">
    <property type="entry name" value="AldOxase/xan_DH_MoCoBD2"/>
</dbReference>
<evidence type="ECO:0000313" key="5">
    <source>
        <dbReference type="EMBL" id="SDY31473.1"/>
    </source>
</evidence>
<protein>
    <submittedName>
        <fullName evidence="5">Xanthine dehydrogenase, molybdenum binding subunit apoprotein</fullName>
    </submittedName>
</protein>
<dbReference type="SMART" id="SM01008">
    <property type="entry name" value="Ald_Xan_dh_C"/>
    <property type="match status" value="1"/>
</dbReference>
<sequence length="728" mass="76822">MTFDFKMDQPQPRLLDSTRQGLIGTDMARPEGLLKVTGAAAYAADHLPEGCVHGMLVRATVTRGRVTAIDEGSIGDIPGLLGVFHGPKFIRNPAQGMAGESPIRPDTEVHFHGQPIALVVAETFEAAREGALRLAVTYESAPAEVDPETASEVESDEPDTRGDWDDAWGKAAARVDLTFRTAGHVSAAMEPHAAVAEWQGENLLLRGALQMVATNRLELADALGVEPERVRVVSPFVGGGFGSKLGIGPEAVAASVAARDLGRPVRVVMARQTVFDAVLRRTETRQRLRLAADADGKLLALAHDDRISNLPGEGFAEPVSSASRFTYDALAMHFAQEVARNHRTPSGSVRAPGEAVGMITLEVAMDMLAQLLDIDPLDLRLKNVATSHPMTGQAFGEQRLADCLTEGARRFGWADRPAPGTRSEGDWLIGAGMAAAARPNALQESSARVRLTPWGAVVETDMTDIGTGTYAILTQIAGEMLGLPAERVEVRLADSDFPRSPGSGGSFGASSSGSAVFMAAKGIREKLARTLGCDPDDLALQDGIARGGNVERSLADLIDGELGETATVGPGKTAETHASAGFGAHFAEVAVHRWTGEIRVRRMLGLFDIGRVLNERTARGQALGGMIWGMGGALHEALEHDPRTGHIANRDLANYHVAAHADVPGDITADFLPVRDDHANPMQSKGVGELGISGSGAAILNAVHDACGARLLSIPATPDKVIAAMEEG</sequence>
<dbReference type="RefSeq" id="WP_089882428.1">
    <property type="nucleotide sequence ID" value="NZ_FNPF01000005.1"/>
</dbReference>
<dbReference type="EMBL" id="FNPF01000005">
    <property type="protein sequence ID" value="SDY31473.1"/>
    <property type="molecule type" value="Genomic_DNA"/>
</dbReference>
<evidence type="ECO:0000256" key="3">
    <source>
        <dbReference type="SAM" id="MobiDB-lite"/>
    </source>
</evidence>
<gene>
    <name evidence="5" type="ORF">SAMN05444340_105284</name>
</gene>
<evidence type="ECO:0000256" key="2">
    <source>
        <dbReference type="ARBA" id="ARBA00023002"/>
    </source>
</evidence>
<evidence type="ECO:0000259" key="4">
    <source>
        <dbReference type="SMART" id="SM01008"/>
    </source>
</evidence>
<dbReference type="SUPFAM" id="SSF54665">
    <property type="entry name" value="CO dehydrogenase molybdoprotein N-domain-like"/>
    <property type="match status" value="1"/>
</dbReference>
<reference evidence="5 6" key="1">
    <citation type="submission" date="2016-10" db="EMBL/GenBank/DDBJ databases">
        <authorList>
            <person name="de Groot N.N."/>
        </authorList>
    </citation>
    <scope>NUCLEOTIDE SEQUENCE [LARGE SCALE GENOMIC DNA]</scope>
    <source>
        <strain evidence="5 6">DSM 26880</strain>
    </source>
</reference>
<dbReference type="InterPro" id="IPR008274">
    <property type="entry name" value="AldOxase/xan_DH_MoCoBD1"/>
</dbReference>
<evidence type="ECO:0000313" key="6">
    <source>
        <dbReference type="Proteomes" id="UP000199286"/>
    </source>
</evidence>
<evidence type="ECO:0000256" key="1">
    <source>
        <dbReference type="ARBA" id="ARBA00022505"/>
    </source>
</evidence>
<dbReference type="GO" id="GO:0016491">
    <property type="term" value="F:oxidoreductase activity"/>
    <property type="evidence" value="ECO:0007669"/>
    <property type="project" value="UniProtKB-KW"/>
</dbReference>
<dbReference type="InterPro" id="IPR016208">
    <property type="entry name" value="Ald_Oxase/xanthine_DH-like"/>
</dbReference>
<feature type="compositionally biased region" description="Acidic residues" evidence="3">
    <location>
        <begin position="145"/>
        <end position="157"/>
    </location>
</feature>
<accession>A0A1H3IUN1</accession>
<dbReference type="SUPFAM" id="SSF56003">
    <property type="entry name" value="Molybdenum cofactor-binding domain"/>
    <property type="match status" value="1"/>
</dbReference>
<dbReference type="PANTHER" id="PTHR11908:SF132">
    <property type="entry name" value="ALDEHYDE OXIDASE 1-RELATED"/>
    <property type="match status" value="1"/>
</dbReference>
<dbReference type="Gene3D" id="3.90.1170.50">
    <property type="entry name" value="Aldehyde oxidase/xanthine dehydrogenase, a/b hammerhead"/>
    <property type="match status" value="1"/>
</dbReference>
<dbReference type="Proteomes" id="UP000199286">
    <property type="component" value="Unassembled WGS sequence"/>
</dbReference>
<dbReference type="Pfam" id="PF01315">
    <property type="entry name" value="Ald_Xan_dh_C"/>
    <property type="match status" value="1"/>
</dbReference>
<name>A0A1H3IUN1_9RHOB</name>
<feature type="region of interest" description="Disordered" evidence="3">
    <location>
        <begin position="143"/>
        <end position="164"/>
    </location>
</feature>
<dbReference type="AlphaFoldDB" id="A0A1H3IUN1"/>
<proteinExistence type="predicted"/>